<evidence type="ECO:0000256" key="6">
    <source>
        <dbReference type="ARBA" id="ARBA00023146"/>
    </source>
</evidence>
<dbReference type="Pfam" id="PF01409">
    <property type="entry name" value="tRNA-synt_2d"/>
    <property type="match status" value="1"/>
</dbReference>
<evidence type="ECO:0000256" key="3">
    <source>
        <dbReference type="ARBA" id="ARBA00022741"/>
    </source>
</evidence>
<keyword evidence="2" id="KW-0436">Ligase</keyword>
<dbReference type="GO" id="GO:0005739">
    <property type="term" value="C:mitochondrion"/>
    <property type="evidence" value="ECO:0007669"/>
    <property type="project" value="TreeGrafter"/>
</dbReference>
<dbReference type="AlphaFoldDB" id="A0A8C8FLI4"/>
<evidence type="ECO:0000256" key="2">
    <source>
        <dbReference type="ARBA" id="ARBA00022598"/>
    </source>
</evidence>
<dbReference type="PANTHER" id="PTHR11538">
    <property type="entry name" value="PHENYLALANYL-TRNA SYNTHETASE"/>
    <property type="match status" value="1"/>
</dbReference>
<evidence type="ECO:0000313" key="10">
    <source>
        <dbReference type="Proteomes" id="UP000694402"/>
    </source>
</evidence>
<evidence type="ECO:0000259" key="8">
    <source>
        <dbReference type="PROSITE" id="PS50862"/>
    </source>
</evidence>
<dbReference type="InterPro" id="IPR002319">
    <property type="entry name" value="Phenylalanyl-tRNA_Synthase"/>
</dbReference>
<dbReference type="PROSITE" id="PS50862">
    <property type="entry name" value="AA_TRNA_LIGASE_II"/>
    <property type="match status" value="1"/>
</dbReference>
<keyword evidence="3" id="KW-0547">Nucleotide-binding</keyword>
<dbReference type="Gene3D" id="3.30.930.10">
    <property type="entry name" value="Bira Bifunctional Protein, Domain 2"/>
    <property type="match status" value="1"/>
</dbReference>
<accession>A0A8C8FLI4</accession>
<dbReference type="Proteomes" id="UP000694402">
    <property type="component" value="Unassembled WGS sequence"/>
</dbReference>
<dbReference type="GO" id="GO:0000049">
    <property type="term" value="F:tRNA binding"/>
    <property type="evidence" value="ECO:0007669"/>
    <property type="project" value="InterPro"/>
</dbReference>
<evidence type="ECO:0000256" key="7">
    <source>
        <dbReference type="ARBA" id="ARBA00049255"/>
    </source>
</evidence>
<reference evidence="9" key="2">
    <citation type="submission" date="2025-09" db="UniProtKB">
        <authorList>
            <consortium name="Ensembl"/>
        </authorList>
    </citation>
    <scope>IDENTIFICATION</scope>
</reference>
<comment type="catalytic activity">
    <reaction evidence="7">
        <text>tRNA(Phe) + L-phenylalanine + ATP = L-phenylalanyl-tRNA(Phe) + AMP + diphosphate + H(+)</text>
        <dbReference type="Rhea" id="RHEA:19413"/>
        <dbReference type="Rhea" id="RHEA-COMP:9668"/>
        <dbReference type="Rhea" id="RHEA-COMP:9699"/>
        <dbReference type="ChEBI" id="CHEBI:15378"/>
        <dbReference type="ChEBI" id="CHEBI:30616"/>
        <dbReference type="ChEBI" id="CHEBI:33019"/>
        <dbReference type="ChEBI" id="CHEBI:58095"/>
        <dbReference type="ChEBI" id="CHEBI:78442"/>
        <dbReference type="ChEBI" id="CHEBI:78531"/>
        <dbReference type="ChEBI" id="CHEBI:456215"/>
        <dbReference type="EC" id="6.1.1.20"/>
    </reaction>
</comment>
<evidence type="ECO:0000256" key="5">
    <source>
        <dbReference type="ARBA" id="ARBA00022917"/>
    </source>
</evidence>
<sequence length="216" mass="24866">GEPDPTEAGDLKQTMDRMVRHLFGEGKQHFKFMDAHFPFTHPSFEIEVHFQDDWLEVLDCGVMELVSIAVDTHMGCAFGLGLERLAMVLYGIPNIRFFWSQDNRFIKQFCLPNINNPVTFQVNKEPTSDQRHLLLAEGYTENDFYDLVRSIGRDLVEKIDHCDTLTQCFPVLAHLGRIHYAHRSTVVPPLFSQFASIWFLVNTTLVTLNTVFRSTS</sequence>
<dbReference type="InterPro" id="IPR006195">
    <property type="entry name" value="aa-tRNA-synth_II"/>
</dbReference>
<keyword evidence="10" id="KW-1185">Reference proteome</keyword>
<keyword evidence="6" id="KW-0030">Aminoacyl-tRNA synthetase</keyword>
<reference evidence="9" key="1">
    <citation type="submission" date="2025-08" db="UniProtKB">
        <authorList>
            <consortium name="Ensembl"/>
        </authorList>
    </citation>
    <scope>IDENTIFICATION</scope>
</reference>
<protein>
    <recommendedName>
        <fullName evidence="1">phenylalanine--tRNA ligase</fullName>
        <ecNumber evidence="1">6.1.1.20</ecNumber>
    </recommendedName>
</protein>
<keyword evidence="4" id="KW-0067">ATP-binding</keyword>
<name>A0A8C8FLI4_ONCTS</name>
<dbReference type="GeneTree" id="ENSGT00940000158071"/>
<dbReference type="InterPro" id="IPR045864">
    <property type="entry name" value="aa-tRNA-synth_II/BPL/LPL"/>
</dbReference>
<dbReference type="GO" id="GO:0006432">
    <property type="term" value="P:phenylalanyl-tRNA aminoacylation"/>
    <property type="evidence" value="ECO:0007669"/>
    <property type="project" value="TreeGrafter"/>
</dbReference>
<evidence type="ECO:0000313" key="9">
    <source>
        <dbReference type="Ensembl" id="ENSOTSP00005036665.1"/>
    </source>
</evidence>
<dbReference type="GO" id="GO:0004826">
    <property type="term" value="F:phenylalanine-tRNA ligase activity"/>
    <property type="evidence" value="ECO:0007669"/>
    <property type="project" value="UniProtKB-EC"/>
</dbReference>
<evidence type="ECO:0000256" key="4">
    <source>
        <dbReference type="ARBA" id="ARBA00022840"/>
    </source>
</evidence>
<dbReference type="GO" id="GO:0005524">
    <property type="term" value="F:ATP binding"/>
    <property type="evidence" value="ECO:0007669"/>
    <property type="project" value="UniProtKB-KW"/>
</dbReference>
<dbReference type="PANTHER" id="PTHR11538:SF41">
    <property type="entry name" value="PHENYLALANINE--TRNA LIGASE, MITOCHONDRIAL"/>
    <property type="match status" value="1"/>
</dbReference>
<evidence type="ECO:0000256" key="1">
    <source>
        <dbReference type="ARBA" id="ARBA00012814"/>
    </source>
</evidence>
<dbReference type="Ensembl" id="ENSOTST00005039843.2">
    <property type="protein sequence ID" value="ENSOTSP00005036665.1"/>
    <property type="gene ID" value="ENSOTSG00005017309.2"/>
</dbReference>
<dbReference type="EC" id="6.1.1.20" evidence="1"/>
<feature type="domain" description="Aminoacyl-transfer RNA synthetases class-II family profile" evidence="8">
    <location>
        <begin position="1"/>
        <end position="112"/>
    </location>
</feature>
<dbReference type="SUPFAM" id="SSF55681">
    <property type="entry name" value="Class II aaRS and biotin synthetases"/>
    <property type="match status" value="1"/>
</dbReference>
<proteinExistence type="predicted"/>
<organism evidence="9 10">
    <name type="scientific">Oncorhynchus tshawytscha</name>
    <name type="common">Chinook salmon</name>
    <name type="synonym">Salmo tshawytscha</name>
    <dbReference type="NCBI Taxonomy" id="74940"/>
    <lineage>
        <taxon>Eukaryota</taxon>
        <taxon>Metazoa</taxon>
        <taxon>Chordata</taxon>
        <taxon>Craniata</taxon>
        <taxon>Vertebrata</taxon>
        <taxon>Euteleostomi</taxon>
        <taxon>Actinopterygii</taxon>
        <taxon>Neopterygii</taxon>
        <taxon>Teleostei</taxon>
        <taxon>Protacanthopterygii</taxon>
        <taxon>Salmoniformes</taxon>
        <taxon>Salmonidae</taxon>
        <taxon>Salmoninae</taxon>
        <taxon>Oncorhynchus</taxon>
    </lineage>
</organism>
<keyword evidence="5" id="KW-0648">Protein biosynthesis</keyword>